<name>A0ABQ0AUE1_9FIRM</name>
<proteinExistence type="predicted"/>
<feature type="signal peptide" evidence="2">
    <location>
        <begin position="1"/>
        <end position="31"/>
    </location>
</feature>
<keyword evidence="1" id="KW-0175">Coiled coil</keyword>
<evidence type="ECO:0000256" key="2">
    <source>
        <dbReference type="SAM" id="SignalP"/>
    </source>
</evidence>
<dbReference type="Proteomes" id="UP001600894">
    <property type="component" value="Unassembled WGS sequence"/>
</dbReference>
<accession>A0ABQ0AUE1</accession>
<dbReference type="SUPFAM" id="SSF56954">
    <property type="entry name" value="Outer membrane efflux proteins (OEP)"/>
    <property type="match status" value="1"/>
</dbReference>
<organism evidence="3 4">
    <name type="scientific">Enterocloster alcoholdehydrogenati</name>
    <dbReference type="NCBI Taxonomy" id="2547410"/>
    <lineage>
        <taxon>Bacteria</taxon>
        <taxon>Bacillati</taxon>
        <taxon>Bacillota</taxon>
        <taxon>Clostridia</taxon>
        <taxon>Lachnospirales</taxon>
        <taxon>Lachnospiraceae</taxon>
        <taxon>Enterocloster</taxon>
    </lineage>
</organism>
<evidence type="ECO:0008006" key="5">
    <source>
        <dbReference type="Google" id="ProtNLM"/>
    </source>
</evidence>
<dbReference type="EMBL" id="BAABXL010000001">
    <property type="protein sequence ID" value="GAA6267645.1"/>
    <property type="molecule type" value="Genomic_DNA"/>
</dbReference>
<comment type="caution">
    <text evidence="3">The sequence shown here is derived from an EMBL/GenBank/DDBJ whole genome shotgun (WGS) entry which is preliminary data.</text>
</comment>
<protein>
    <recommendedName>
        <fullName evidence="5">Outer membrane efflux protein</fullName>
    </recommendedName>
</protein>
<evidence type="ECO:0000313" key="4">
    <source>
        <dbReference type="Proteomes" id="UP001600894"/>
    </source>
</evidence>
<feature type="coiled-coil region" evidence="1">
    <location>
        <begin position="178"/>
        <end position="205"/>
    </location>
</feature>
<dbReference type="RefSeq" id="WP_176254174.1">
    <property type="nucleotide sequence ID" value="NZ_BAABXL010000001.1"/>
</dbReference>
<keyword evidence="2" id="KW-0732">Signal</keyword>
<gene>
    <name evidence="3" type="ORF">F130042H8_07050</name>
</gene>
<feature type="chain" id="PRO_5046612095" description="Outer membrane efflux protein" evidence="2">
    <location>
        <begin position="32"/>
        <end position="406"/>
    </location>
</feature>
<keyword evidence="4" id="KW-1185">Reference proteome</keyword>
<evidence type="ECO:0000313" key="3">
    <source>
        <dbReference type="EMBL" id="GAA6267645.1"/>
    </source>
</evidence>
<sequence length="406" mass="44824">MKNRNRMIAGRRMAAMTAALLAVSFPMNALAAANSPDDNTYQAPEAPAPDYNKDLSPEFAYTADKWASLRDNVMEYGELADLIHEYNPTVRSNRSAYKDQKGKDLNDVYDQYMSDIDDIWDQADAADDDVTWASLRFSAGLLTKSADNNYQDADMEKIQYDQQEAKLAYQAQQMMISLEQARYNITDLENSRNLLQTQYEFTQAQAAAGMATQMDVLTAKKSLQDQDTAILSAKKSQENVHRNLCLMLGWSADAQPEIRSVPEPDLSRIDSLDPDADAQTAVSNNYDVKYYEKKAGNLTSQDLIESNQAAIQNAKDTAVRSLKTQYNTVLTARDALNAAQSQLAVAQSDLSKAAASLAAGQSTSLQYQTASNACTAAENDVNTKKLQLLLALEGYDWNVKGLTTSN</sequence>
<dbReference type="Gene3D" id="1.20.1600.10">
    <property type="entry name" value="Outer membrane efflux proteins (OEP)"/>
    <property type="match status" value="2"/>
</dbReference>
<evidence type="ECO:0000256" key="1">
    <source>
        <dbReference type="SAM" id="Coils"/>
    </source>
</evidence>
<reference evidence="3 4" key="1">
    <citation type="submission" date="2024-04" db="EMBL/GenBank/DDBJ databases">
        <title>Defined microbial consortia suppress multidrug-resistant proinflammatory Enterobacteriaceae via ecological control.</title>
        <authorList>
            <person name="Furuichi M."/>
            <person name="Kawaguchi T."/>
            <person name="Pust M."/>
            <person name="Yasuma K."/>
            <person name="Plichta D."/>
            <person name="Hasegawa N."/>
            <person name="Ohya T."/>
            <person name="Bhattarai S."/>
            <person name="Sasajima S."/>
            <person name="Aoto Y."/>
            <person name="Tuganbaev T."/>
            <person name="Yaginuma M."/>
            <person name="Ueda M."/>
            <person name="Okahashi N."/>
            <person name="Amafuji K."/>
            <person name="Kiridooshi Y."/>
            <person name="Sugita K."/>
            <person name="Strazar M."/>
            <person name="Skelly A."/>
            <person name="Suda W."/>
            <person name="Hattori M."/>
            <person name="Nakamoto N."/>
            <person name="Caballero S."/>
            <person name="Norman J."/>
            <person name="Olle B."/>
            <person name="Tanoue T."/>
            <person name="Arita M."/>
            <person name="Bucci V."/>
            <person name="Atarashi K."/>
            <person name="Xavier R."/>
            <person name="Honda K."/>
        </authorList>
    </citation>
    <scope>NUCLEOTIDE SEQUENCE [LARGE SCALE GENOMIC DNA]</scope>
    <source>
        <strain evidence="4">f13</strain>
    </source>
</reference>